<dbReference type="Proteomes" id="UP001372338">
    <property type="component" value="Unassembled WGS sequence"/>
</dbReference>
<proteinExistence type="predicted"/>
<organism evidence="1 2">
    <name type="scientific">Crotalaria pallida</name>
    <name type="common">Smooth rattlebox</name>
    <name type="synonym">Crotalaria striata</name>
    <dbReference type="NCBI Taxonomy" id="3830"/>
    <lineage>
        <taxon>Eukaryota</taxon>
        <taxon>Viridiplantae</taxon>
        <taxon>Streptophyta</taxon>
        <taxon>Embryophyta</taxon>
        <taxon>Tracheophyta</taxon>
        <taxon>Spermatophyta</taxon>
        <taxon>Magnoliopsida</taxon>
        <taxon>eudicotyledons</taxon>
        <taxon>Gunneridae</taxon>
        <taxon>Pentapetalae</taxon>
        <taxon>rosids</taxon>
        <taxon>fabids</taxon>
        <taxon>Fabales</taxon>
        <taxon>Fabaceae</taxon>
        <taxon>Papilionoideae</taxon>
        <taxon>50 kb inversion clade</taxon>
        <taxon>genistoids sensu lato</taxon>
        <taxon>core genistoids</taxon>
        <taxon>Crotalarieae</taxon>
        <taxon>Crotalaria</taxon>
    </lineage>
</organism>
<comment type="caution">
    <text evidence="1">The sequence shown here is derived from an EMBL/GenBank/DDBJ whole genome shotgun (WGS) entry which is preliminary data.</text>
</comment>
<evidence type="ECO:0000313" key="1">
    <source>
        <dbReference type="EMBL" id="KAK7266320.1"/>
    </source>
</evidence>
<name>A0AAN9I7B1_CROPI</name>
<dbReference type="AlphaFoldDB" id="A0AAN9I7B1"/>
<evidence type="ECO:0000313" key="2">
    <source>
        <dbReference type="Proteomes" id="UP001372338"/>
    </source>
</evidence>
<protein>
    <submittedName>
        <fullName evidence="1">Uncharacterized protein</fullName>
    </submittedName>
</protein>
<gene>
    <name evidence="1" type="ORF">RIF29_18963</name>
</gene>
<dbReference type="EMBL" id="JAYWIO010000004">
    <property type="protein sequence ID" value="KAK7266320.1"/>
    <property type="molecule type" value="Genomic_DNA"/>
</dbReference>
<accession>A0AAN9I7B1</accession>
<keyword evidence="2" id="KW-1185">Reference proteome</keyword>
<reference evidence="1 2" key="1">
    <citation type="submission" date="2024-01" db="EMBL/GenBank/DDBJ databases">
        <title>The genomes of 5 underutilized Papilionoideae crops provide insights into root nodulation and disease resistanc.</title>
        <authorList>
            <person name="Yuan L."/>
        </authorList>
    </citation>
    <scope>NUCLEOTIDE SEQUENCE [LARGE SCALE GENOMIC DNA]</scope>
    <source>
        <strain evidence="1">ZHUSHIDOU_FW_LH</strain>
        <tissue evidence="1">Leaf</tissue>
    </source>
</reference>
<sequence length="81" mass="8914">MGVPFSPLPTLPRCLLFIFQACPTCPSWKNLPSITSTLPLSSSTLSLPPSLLHFALDFGFSFSNHNSSFVLFQLSPLCMCY</sequence>